<evidence type="ECO:0000256" key="2">
    <source>
        <dbReference type="ARBA" id="ARBA00023326"/>
    </source>
</evidence>
<dbReference type="InterPro" id="IPR036116">
    <property type="entry name" value="FN3_sf"/>
</dbReference>
<feature type="chain" id="PRO_5040825344" description="Fibronectin type-III domain-containing protein" evidence="5">
    <location>
        <begin position="28"/>
        <end position="626"/>
    </location>
</feature>
<evidence type="ECO:0000313" key="7">
    <source>
        <dbReference type="EMBL" id="GLJ94594.1"/>
    </source>
</evidence>
<name>A0A9W6HKT1_9MICO</name>
<dbReference type="CDD" id="cd16390">
    <property type="entry name" value="ParB_N_Srx_like"/>
    <property type="match status" value="1"/>
</dbReference>
<evidence type="ECO:0000259" key="6">
    <source>
        <dbReference type="PROSITE" id="PS50853"/>
    </source>
</evidence>
<evidence type="ECO:0000256" key="3">
    <source>
        <dbReference type="SAM" id="MobiDB-lite"/>
    </source>
</evidence>
<evidence type="ECO:0000256" key="1">
    <source>
        <dbReference type="ARBA" id="ARBA00023295"/>
    </source>
</evidence>
<dbReference type="CDD" id="cd00063">
    <property type="entry name" value="FN3"/>
    <property type="match status" value="1"/>
</dbReference>
<feature type="domain" description="Fibronectin type-III" evidence="6">
    <location>
        <begin position="367"/>
        <end position="454"/>
    </location>
</feature>
<dbReference type="Proteomes" id="UP001142291">
    <property type="component" value="Unassembled WGS sequence"/>
</dbReference>
<dbReference type="PROSITE" id="PS50853">
    <property type="entry name" value="FN3"/>
    <property type="match status" value="1"/>
</dbReference>
<reference evidence="7" key="1">
    <citation type="journal article" date="2014" name="Int. J. Syst. Evol. Microbiol.">
        <title>Complete genome sequence of Corynebacterium casei LMG S-19264T (=DSM 44701T), isolated from a smear-ripened cheese.</title>
        <authorList>
            <consortium name="US DOE Joint Genome Institute (JGI-PGF)"/>
            <person name="Walter F."/>
            <person name="Albersmeier A."/>
            <person name="Kalinowski J."/>
            <person name="Ruckert C."/>
        </authorList>
    </citation>
    <scope>NUCLEOTIDE SEQUENCE</scope>
    <source>
        <strain evidence="7">VKM Ac-1940</strain>
    </source>
</reference>
<proteinExistence type="predicted"/>
<evidence type="ECO:0000256" key="5">
    <source>
        <dbReference type="SAM" id="SignalP"/>
    </source>
</evidence>
<dbReference type="SUPFAM" id="SSF49265">
    <property type="entry name" value="Fibronectin type III"/>
    <property type="match status" value="1"/>
</dbReference>
<dbReference type="InterPro" id="IPR003961">
    <property type="entry name" value="FN3_dom"/>
</dbReference>
<dbReference type="AlphaFoldDB" id="A0A9W6HKT1"/>
<keyword evidence="5" id="KW-0732">Signal</keyword>
<sequence>MPLPRSPRALASALIGILAVGASVALAAPASAASTPTDVKDPSCVSGDARALCAPVDSLLDVRIGDVHPTQPSLGYDEVYYKLGRYDTQLSKDANNKKFDDWCEANGQGGVAAVSKTTTPTLLTPSTFTCTVPVGSETAATIEPMKTVVIGPKGVLYLTDGHHTLTSFFEDSGPDVHVRLRVLGNLSGLSDGDFWAAMTAQKWTWLRDVDGNPITPAQLPTSVGLKNFQDDRYRSILYFARDIGYTADGDVPFQEFYWGSWLRTRADIPVLRWNQNDQDASVALVKQISEAQVALGKSTVVDTQSGYTAGDLSVLTAWNDGKKADKGEWAKLIKPYSDSKPGKLAYMTQYRTTHGLPTTIAPATPAAPTAAQIGSAPTGGAVTVTWTAPESGGSALTGYTVSLGSGIVAKVASTETSYTFFDVAPGDYAATVVARNSVGVSAVSPSTAVTVNDPAQHAGTVTITGDLHPGATVTLTAKGLAPSTTGFALEIHSTPTVVGTAATDGSGAFSATVTLPKNLSIEAHTAVVTFNGTTVASVGFTPTPASDSGAGTGSTGAGAGNTGGSGANAGSADSSTASTTTSGRALASTGSDATVPAGIGLAALALTLAGAASVLVARRRRATARR</sequence>
<dbReference type="RefSeq" id="WP_204963071.1">
    <property type="nucleotide sequence ID" value="NZ_BAAAUR010000013.1"/>
</dbReference>
<keyword evidence="1" id="KW-0378">Hydrolase</keyword>
<reference evidence="7" key="2">
    <citation type="submission" date="2023-01" db="EMBL/GenBank/DDBJ databases">
        <authorList>
            <person name="Sun Q."/>
            <person name="Evtushenko L."/>
        </authorList>
    </citation>
    <scope>NUCLEOTIDE SEQUENCE</scope>
    <source>
        <strain evidence="7">VKM Ac-1940</strain>
    </source>
</reference>
<feature type="compositionally biased region" description="Low complexity" evidence="3">
    <location>
        <begin position="568"/>
        <end position="590"/>
    </location>
</feature>
<dbReference type="Pfam" id="PF08857">
    <property type="entry name" value="ParBc_2"/>
    <property type="match status" value="1"/>
</dbReference>
<protein>
    <recommendedName>
        <fullName evidence="6">Fibronectin type-III domain-containing protein</fullName>
    </recommendedName>
</protein>
<keyword evidence="2" id="KW-0119">Carbohydrate metabolism</keyword>
<gene>
    <name evidence="7" type="ORF">GCM10017591_06550</name>
</gene>
<keyword evidence="2" id="KW-0624">Polysaccharide degradation</keyword>
<dbReference type="GO" id="GO:0000272">
    <property type="term" value="P:polysaccharide catabolic process"/>
    <property type="evidence" value="ECO:0007669"/>
    <property type="project" value="UniProtKB-KW"/>
</dbReference>
<organism evidence="7 8">
    <name type="scientific">Microbacterium dextranolyticum</name>
    <dbReference type="NCBI Taxonomy" id="36806"/>
    <lineage>
        <taxon>Bacteria</taxon>
        <taxon>Bacillati</taxon>
        <taxon>Actinomycetota</taxon>
        <taxon>Actinomycetes</taxon>
        <taxon>Micrococcales</taxon>
        <taxon>Microbacteriaceae</taxon>
        <taxon>Microbacterium</taxon>
    </lineage>
</organism>
<dbReference type="Gene3D" id="2.60.40.10">
    <property type="entry name" value="Immunoglobulins"/>
    <property type="match status" value="1"/>
</dbReference>
<comment type="caution">
    <text evidence="7">The sequence shown here is derived from an EMBL/GenBank/DDBJ whole genome shotgun (WGS) entry which is preliminary data.</text>
</comment>
<evidence type="ECO:0000313" key="8">
    <source>
        <dbReference type="Proteomes" id="UP001142291"/>
    </source>
</evidence>
<keyword evidence="8" id="KW-1185">Reference proteome</keyword>
<feature type="signal peptide" evidence="5">
    <location>
        <begin position="1"/>
        <end position="27"/>
    </location>
</feature>
<dbReference type="GO" id="GO:0016798">
    <property type="term" value="F:hydrolase activity, acting on glycosyl bonds"/>
    <property type="evidence" value="ECO:0007669"/>
    <property type="project" value="UniProtKB-KW"/>
</dbReference>
<dbReference type="InterPro" id="IPR013783">
    <property type="entry name" value="Ig-like_fold"/>
</dbReference>
<dbReference type="InterPro" id="IPR014956">
    <property type="entry name" value="ParBc_2"/>
</dbReference>
<dbReference type="InterPro" id="IPR036086">
    <property type="entry name" value="ParB/Sulfiredoxin_sf"/>
</dbReference>
<feature type="transmembrane region" description="Helical" evidence="4">
    <location>
        <begin position="597"/>
        <end position="617"/>
    </location>
</feature>
<keyword evidence="4" id="KW-0812">Transmembrane</keyword>
<evidence type="ECO:0000256" key="4">
    <source>
        <dbReference type="SAM" id="Phobius"/>
    </source>
</evidence>
<keyword evidence="4" id="KW-0472">Membrane</keyword>
<dbReference type="Gene3D" id="3.90.1530.10">
    <property type="entry name" value="Conserved hypothetical protein from pyrococcus furiosus pfu- 392566-001, ParB domain"/>
    <property type="match status" value="1"/>
</dbReference>
<dbReference type="SUPFAM" id="SSF110849">
    <property type="entry name" value="ParB/Sulfiredoxin"/>
    <property type="match status" value="1"/>
</dbReference>
<dbReference type="SMART" id="SM00060">
    <property type="entry name" value="FN3"/>
    <property type="match status" value="1"/>
</dbReference>
<dbReference type="Gene3D" id="1.10.8.10">
    <property type="entry name" value="DNA helicase RuvA subunit, C-terminal domain"/>
    <property type="match status" value="1"/>
</dbReference>
<dbReference type="EMBL" id="BSER01000002">
    <property type="protein sequence ID" value="GLJ94594.1"/>
    <property type="molecule type" value="Genomic_DNA"/>
</dbReference>
<accession>A0A9W6HKT1</accession>
<dbReference type="Pfam" id="PF00041">
    <property type="entry name" value="fn3"/>
    <property type="match status" value="1"/>
</dbReference>
<feature type="compositionally biased region" description="Gly residues" evidence="3">
    <location>
        <begin position="550"/>
        <end position="567"/>
    </location>
</feature>
<feature type="region of interest" description="Disordered" evidence="3">
    <location>
        <begin position="545"/>
        <end position="590"/>
    </location>
</feature>
<keyword evidence="1" id="KW-0326">Glycosidase</keyword>
<keyword evidence="4" id="KW-1133">Transmembrane helix</keyword>